<dbReference type="AlphaFoldDB" id="A0AAV8TM47"/>
<evidence type="ECO:0000313" key="3">
    <source>
        <dbReference type="Proteomes" id="UP001159364"/>
    </source>
</evidence>
<dbReference type="GO" id="GO:0006355">
    <property type="term" value="P:regulation of DNA-templated transcription"/>
    <property type="evidence" value="ECO:0007669"/>
    <property type="project" value="InterPro"/>
</dbReference>
<dbReference type="PANTHER" id="PTHR35300">
    <property type="entry name" value="COACTIVATOR CBP, KIX DOMAIN-CONTAINING PROTEIN-RELATED"/>
    <property type="match status" value="1"/>
</dbReference>
<name>A0AAV8TM47_9ROSI</name>
<comment type="caution">
    <text evidence="2">The sequence shown here is derived from an EMBL/GenBank/DDBJ whole genome shotgun (WGS) entry which is preliminary data.</text>
</comment>
<gene>
    <name evidence="2" type="ORF">K2173_020901</name>
</gene>
<dbReference type="Proteomes" id="UP001159364">
    <property type="component" value="Linkage Group LG04"/>
</dbReference>
<dbReference type="Gene3D" id="1.10.246.20">
    <property type="entry name" value="Coactivator CBP, KIX domain"/>
    <property type="match status" value="1"/>
</dbReference>
<sequence>MPKPGPRPYECVKKAWHNKRHQPMRGLIIHQIFTHSTATRNNKEWLEKLPVVVLRAEEIMYSKANSEVEYLDSETLWDRLNDAVDTIIRRDESSETGEFLPPFVEEKGINSWIFTAPRLCLFCSSTNSLFHIPVLDANHLTTRTGTIIPLGSYPYLYGNVPSSGLIARKTNTGQQNNMQLNLGSVYPLYYGHQYQMDESQLNSQVPEKMNFNTLFVGKSVSRSVVEPAEVAVLQNFLSCSGGLSIVSDTCLNMERSLARETVGIASSSSQDKSMYVDLLPQTNNINEFCVFPGRGPNQPLESCSIKLFANKEDQYLDATIRKCKAPFSDNAENGQFWSSVK</sequence>
<organism evidence="2 3">
    <name type="scientific">Erythroxylum novogranatense</name>
    <dbReference type="NCBI Taxonomy" id="1862640"/>
    <lineage>
        <taxon>Eukaryota</taxon>
        <taxon>Viridiplantae</taxon>
        <taxon>Streptophyta</taxon>
        <taxon>Embryophyta</taxon>
        <taxon>Tracheophyta</taxon>
        <taxon>Spermatophyta</taxon>
        <taxon>Magnoliopsida</taxon>
        <taxon>eudicotyledons</taxon>
        <taxon>Gunneridae</taxon>
        <taxon>Pentapetalae</taxon>
        <taxon>rosids</taxon>
        <taxon>fabids</taxon>
        <taxon>Malpighiales</taxon>
        <taxon>Erythroxylaceae</taxon>
        <taxon>Erythroxylum</taxon>
    </lineage>
</organism>
<dbReference type="EMBL" id="JAIWQS010000004">
    <property type="protein sequence ID" value="KAJ8767961.1"/>
    <property type="molecule type" value="Genomic_DNA"/>
</dbReference>
<dbReference type="PANTHER" id="PTHR35300:SF4">
    <property type="entry name" value="HISTONE ACETYLTRANSFERASE"/>
    <property type="match status" value="1"/>
</dbReference>
<evidence type="ECO:0000256" key="1">
    <source>
        <dbReference type="ARBA" id="ARBA00023242"/>
    </source>
</evidence>
<evidence type="ECO:0000313" key="2">
    <source>
        <dbReference type="EMBL" id="KAJ8767961.1"/>
    </source>
</evidence>
<protein>
    <submittedName>
        <fullName evidence="2">Uncharacterized protein</fullName>
    </submittedName>
</protein>
<accession>A0AAV8TM47</accession>
<dbReference type="InterPro" id="IPR036529">
    <property type="entry name" value="KIX_dom_sf"/>
</dbReference>
<reference evidence="2 3" key="1">
    <citation type="submission" date="2021-09" db="EMBL/GenBank/DDBJ databases">
        <title>Genomic insights and catalytic innovation underlie evolution of tropane alkaloids biosynthesis.</title>
        <authorList>
            <person name="Wang Y.-J."/>
            <person name="Tian T."/>
            <person name="Huang J.-P."/>
            <person name="Huang S.-X."/>
        </authorList>
    </citation>
    <scope>NUCLEOTIDE SEQUENCE [LARGE SCALE GENOMIC DNA]</scope>
    <source>
        <strain evidence="2">KIB-2018</strain>
        <tissue evidence="2">Leaf</tissue>
    </source>
</reference>
<proteinExistence type="predicted"/>
<dbReference type="GO" id="GO:0003712">
    <property type="term" value="F:transcription coregulator activity"/>
    <property type="evidence" value="ECO:0007669"/>
    <property type="project" value="InterPro"/>
</dbReference>
<keyword evidence="1" id="KW-0539">Nucleus</keyword>
<keyword evidence="3" id="KW-1185">Reference proteome</keyword>